<feature type="transmembrane region" description="Helical" evidence="1">
    <location>
        <begin position="518"/>
        <end position="540"/>
    </location>
</feature>
<feature type="transmembrane region" description="Helical" evidence="1">
    <location>
        <begin position="400"/>
        <end position="422"/>
    </location>
</feature>
<dbReference type="RefSeq" id="WP_037549719.1">
    <property type="nucleotide sequence ID" value="NZ_JNUP01000071.1"/>
</dbReference>
<feature type="transmembrane region" description="Helical" evidence="1">
    <location>
        <begin position="926"/>
        <end position="946"/>
    </location>
</feature>
<dbReference type="eggNOG" id="COG0841">
    <property type="taxonomic scope" value="Bacteria"/>
</dbReference>
<dbReference type="SUPFAM" id="SSF82866">
    <property type="entry name" value="Multidrug efflux transporter AcrB transmembrane domain"/>
    <property type="match status" value="2"/>
</dbReference>
<feature type="transmembrane region" description="Helical" evidence="1">
    <location>
        <begin position="345"/>
        <end position="367"/>
    </location>
</feature>
<dbReference type="InterPro" id="IPR001036">
    <property type="entry name" value="Acrflvin-R"/>
</dbReference>
<evidence type="ECO:0000256" key="1">
    <source>
        <dbReference type="SAM" id="Phobius"/>
    </source>
</evidence>
<evidence type="ECO:0000313" key="2">
    <source>
        <dbReference type="EMBL" id="KGE71011.1"/>
    </source>
</evidence>
<feature type="transmembrane region" description="Helical" evidence="1">
    <location>
        <begin position="978"/>
        <end position="1002"/>
    </location>
</feature>
<proteinExistence type="predicted"/>
<keyword evidence="1" id="KW-1133">Transmembrane helix</keyword>
<name>A0A098QTV2_9SPIO</name>
<dbReference type="GO" id="GO:0042910">
    <property type="term" value="F:xenobiotic transmembrane transporter activity"/>
    <property type="evidence" value="ECO:0007669"/>
    <property type="project" value="TreeGrafter"/>
</dbReference>
<comment type="caution">
    <text evidence="2">The sequence shown here is derived from an EMBL/GenBank/DDBJ whole genome shotgun (WGS) entry which is preliminary data.</text>
</comment>
<gene>
    <name evidence="2" type="ORF">DC28_13900</name>
</gene>
<feature type="transmembrane region" description="Helical" evidence="1">
    <location>
        <begin position="870"/>
        <end position="888"/>
    </location>
</feature>
<feature type="transmembrane region" description="Helical" evidence="1">
    <location>
        <begin position="443"/>
        <end position="461"/>
    </location>
</feature>
<sequence length="1048" mass="114896">MSLISWYRRKRQFGVLFWLSFISIAGLAYQNLTMMAAEPSPLQGVVFIFTKDGISSYSLATIHLPEIERIALESERVKEIKAQSEVGSLEVELTGPSEGFEIEQILTLWNQMQFYANRHSLRVSLSVPNRKVDQGGEIQNIQSALNGIASDGMQLRFALSFPESVHQEIAGIRSLIYALQGNPGVVQYQITGIPQQEYLVELKKPGFQSDRDLLQELHQYAAITDSISRGVKPLSVFSRSEARVPIPVFTRSSGNLLDSIHSWLGNQAVEGYSIAPATAKESASIVLVNGREALLVDCSIFQNSGSLSRVQELLGLLRTPEVLGFSKQTQALILQNPIVQKNSFFSVYFVQLGIGLALLSLFLMFYFRSLRIMLLFWSSLLIALGAVVVIYYVLGIPFTLLSLGMVVLSLGIVIDATLVYQGRLGESLKSHQNKAISRSAEDIFSSILTNTVVFLPLFFVIGSGQYLSQEIGLAFIIANLAGAFSALLFMPFALSISQPRSLTPVMRFTPFSLKPFHAARGILFGFTVLFVTALLGLLLLPGNISQGTSEHTLGQIHPRIQFLASKPLTFNDTSSFLSSIDAQLSRTPLSRRSIERIAEMREANGSITFYGLRIDPSETAGWHQELGSLLAPLAEVFGITLDFSKFGSSQSSLEVSSVGKSTIWQHMSSSGTTPLTVTLGGPTLETLISEAQRFLTVMKNHRGIRSGGFSRSNSGTISDSNTLSFWLDHEYLWNNHIEPMQISQALSHVSARSLPIIPENTIEPIYTIAESPVVLSSDFSQAMDSVKTPEQGFPLSKTMHLIPAETFFNTPITRRNQQYIVDLSFTLNPQILSIRAALGVTENLFDSINPAPGIQLLYDDIEVDRGDQAFPLWILGFSALVILCILIGHFESIRFGVLCFLTIPLSLGVSLSIIIITLGLSVGSGMGMLILTGLVVNDAILFISQLRDYPAKLLRGWYSPPAVLLSARRRAPQMISTSITTILSIIPGLIAQSLTPISFFWIQLGATLIIGMVVSTLFSLFVLPAILIVLGERAGRASCPPARSIRPA</sequence>
<evidence type="ECO:0000313" key="3">
    <source>
        <dbReference type="Proteomes" id="UP000029692"/>
    </source>
</evidence>
<organism evidence="2 3">
    <name type="scientific">Spirochaeta lutea</name>
    <dbReference type="NCBI Taxonomy" id="1480694"/>
    <lineage>
        <taxon>Bacteria</taxon>
        <taxon>Pseudomonadati</taxon>
        <taxon>Spirochaetota</taxon>
        <taxon>Spirochaetia</taxon>
        <taxon>Spirochaetales</taxon>
        <taxon>Spirochaetaceae</taxon>
        <taxon>Spirochaeta</taxon>
    </lineage>
</organism>
<protein>
    <recommendedName>
        <fullName evidence="4">SSD domain-containing protein</fullName>
    </recommendedName>
</protein>
<dbReference type="EMBL" id="JNUP01000071">
    <property type="protein sequence ID" value="KGE71011.1"/>
    <property type="molecule type" value="Genomic_DNA"/>
</dbReference>
<dbReference type="Pfam" id="PF00873">
    <property type="entry name" value="ACR_tran"/>
    <property type="match status" value="1"/>
</dbReference>
<keyword evidence="1" id="KW-0472">Membrane</keyword>
<dbReference type="PANTHER" id="PTHR32063:SF0">
    <property type="entry name" value="SWARMING MOTILITY PROTEIN SWRC"/>
    <property type="match status" value="1"/>
</dbReference>
<dbReference type="PANTHER" id="PTHR32063">
    <property type="match status" value="1"/>
</dbReference>
<reference evidence="2 3" key="1">
    <citation type="submission" date="2014-05" db="EMBL/GenBank/DDBJ databases">
        <title>De novo Genome Sequence of Spirocheata sp.</title>
        <authorList>
            <person name="Shivani Y."/>
            <person name="Subhash Y."/>
            <person name="Tushar L."/>
            <person name="Sasikala C."/>
            <person name="Ramana C.V."/>
        </authorList>
    </citation>
    <scope>NUCLEOTIDE SEQUENCE [LARGE SCALE GENOMIC DNA]</scope>
    <source>
        <strain evidence="2 3">JC230</strain>
    </source>
</reference>
<dbReference type="AlphaFoldDB" id="A0A098QTV2"/>
<keyword evidence="1" id="KW-0812">Transmembrane</keyword>
<dbReference type="STRING" id="1480694.DC28_13900"/>
<feature type="transmembrane region" description="Helical" evidence="1">
    <location>
        <begin position="895"/>
        <end position="920"/>
    </location>
</feature>
<dbReference type="GO" id="GO:0005886">
    <property type="term" value="C:plasma membrane"/>
    <property type="evidence" value="ECO:0007669"/>
    <property type="project" value="TreeGrafter"/>
</dbReference>
<feature type="transmembrane region" description="Helical" evidence="1">
    <location>
        <begin position="473"/>
        <end position="497"/>
    </location>
</feature>
<feature type="transmembrane region" description="Helical" evidence="1">
    <location>
        <begin position="374"/>
        <end position="394"/>
    </location>
</feature>
<accession>A0A098QTV2</accession>
<evidence type="ECO:0008006" key="4">
    <source>
        <dbReference type="Google" id="ProtNLM"/>
    </source>
</evidence>
<keyword evidence="3" id="KW-1185">Reference proteome</keyword>
<dbReference type="Proteomes" id="UP000029692">
    <property type="component" value="Unassembled WGS sequence"/>
</dbReference>
<feature type="transmembrane region" description="Helical" evidence="1">
    <location>
        <begin position="1008"/>
        <end position="1030"/>
    </location>
</feature>
<dbReference type="Gene3D" id="1.20.1640.10">
    <property type="entry name" value="Multidrug efflux transporter AcrB transmembrane domain"/>
    <property type="match status" value="2"/>
</dbReference>